<reference evidence="13" key="4">
    <citation type="journal article" date="2022" name="Front. Microbiol.">
        <title>Species classification and novel plasmid identifications in Arcobacter cryaerophilus and Arcobacter cryaerophilus-like organisms.</title>
        <authorList>
            <person name="Zhou G."/>
            <person name="Wang M."/>
            <person name="Wang H."/>
            <person name="Chen X."/>
            <person name="Gu Y."/>
            <person name="Shao Z."/>
            <person name="Zhang J."/>
            <person name="Zhang M."/>
        </authorList>
    </citation>
    <scope>NUCLEOTIDE SEQUENCE</scope>
    <source>
        <strain evidence="13">ICDCAC48</strain>
    </source>
</reference>
<dbReference type="EMBL" id="CP099556">
    <property type="protein sequence ID" value="UYF42361.1"/>
    <property type="molecule type" value="Genomic_DNA"/>
</dbReference>
<dbReference type="Proteomes" id="UP000515842">
    <property type="component" value="Chromosome"/>
</dbReference>
<organism evidence="9 14">
    <name type="scientific">Aliarcobacter cryaerophilus</name>
    <dbReference type="NCBI Taxonomy" id="28198"/>
    <lineage>
        <taxon>Bacteria</taxon>
        <taxon>Pseudomonadati</taxon>
        <taxon>Campylobacterota</taxon>
        <taxon>Epsilonproteobacteria</taxon>
        <taxon>Campylobacterales</taxon>
        <taxon>Arcobacteraceae</taxon>
        <taxon>Aliarcobacter</taxon>
    </lineage>
</organism>
<evidence type="ECO:0000313" key="17">
    <source>
        <dbReference type="Proteomes" id="UP000515842"/>
    </source>
</evidence>
<dbReference type="STRING" id="28198.GCA_001572855_01184"/>
<dbReference type="Gene3D" id="3.30.1490.190">
    <property type="match status" value="1"/>
</dbReference>
<dbReference type="EMBL" id="LNTC01000118">
    <property type="protein sequence ID" value="OQR41041.1"/>
    <property type="molecule type" value="Genomic_DNA"/>
</dbReference>
<keyword evidence="7" id="KW-0804">Transcription</keyword>
<dbReference type="EMBL" id="NXGE01000006">
    <property type="protein sequence ID" value="PRM93807.1"/>
    <property type="molecule type" value="Genomic_DNA"/>
</dbReference>
<keyword evidence="3" id="KW-0678">Repressor</keyword>
<gene>
    <name evidence="9" type="ORF">AS859_08010</name>
    <name evidence="10" type="ORF">CJ669_04000</name>
    <name evidence="11" type="ORF">CJ673_09040</name>
    <name evidence="12" type="ORF">HOO34_06435</name>
    <name evidence="13" type="ORF">NGX11_05485</name>
</gene>
<dbReference type="GO" id="GO:0003700">
    <property type="term" value="F:DNA-binding transcription factor activity"/>
    <property type="evidence" value="ECO:0007669"/>
    <property type="project" value="InterPro"/>
</dbReference>
<feature type="binding site" evidence="8">
    <location>
        <position position="90"/>
    </location>
    <ligand>
        <name>Zn(2+)</name>
        <dbReference type="ChEBI" id="CHEBI:29105"/>
    </ligand>
</feature>
<evidence type="ECO:0000256" key="2">
    <source>
        <dbReference type="ARBA" id="ARBA00007957"/>
    </source>
</evidence>
<evidence type="ECO:0000256" key="8">
    <source>
        <dbReference type="PIRSR" id="PIRSR602481-1"/>
    </source>
</evidence>
<evidence type="ECO:0000313" key="9">
    <source>
        <dbReference type="EMBL" id="OQR41041.1"/>
    </source>
</evidence>
<dbReference type="GO" id="GO:1900376">
    <property type="term" value="P:regulation of secondary metabolite biosynthetic process"/>
    <property type="evidence" value="ECO:0007669"/>
    <property type="project" value="TreeGrafter"/>
</dbReference>
<comment type="similarity">
    <text evidence="2">Belongs to the Fur family.</text>
</comment>
<feature type="binding site" evidence="8">
    <location>
        <position position="132"/>
    </location>
    <ligand>
        <name>Zn(2+)</name>
        <dbReference type="ChEBI" id="CHEBI:29105"/>
    </ligand>
</feature>
<dbReference type="PANTHER" id="PTHR33202">
    <property type="entry name" value="ZINC UPTAKE REGULATION PROTEIN"/>
    <property type="match status" value="1"/>
</dbReference>
<evidence type="ECO:0000313" key="12">
    <source>
        <dbReference type="EMBL" id="QNM89314.1"/>
    </source>
</evidence>
<protein>
    <submittedName>
        <fullName evidence="9">Transcriptional repressor</fullName>
    </submittedName>
</protein>
<accession>A0A1V9VAB7</accession>
<proteinExistence type="inferred from homology"/>
<dbReference type="EMBL" id="CP060693">
    <property type="protein sequence ID" value="QNM89314.1"/>
    <property type="molecule type" value="Genomic_DNA"/>
</dbReference>
<dbReference type="InterPro" id="IPR002481">
    <property type="entry name" value="FUR"/>
</dbReference>
<dbReference type="Pfam" id="PF01475">
    <property type="entry name" value="FUR"/>
    <property type="match status" value="1"/>
</dbReference>
<dbReference type="PANTHER" id="PTHR33202:SF7">
    <property type="entry name" value="FERRIC UPTAKE REGULATION PROTEIN"/>
    <property type="match status" value="1"/>
</dbReference>
<comment type="cofactor">
    <cofactor evidence="8">
        <name>Zn(2+)</name>
        <dbReference type="ChEBI" id="CHEBI:29105"/>
    </cofactor>
    <text evidence="8">Binds 1 zinc ion per subunit.</text>
</comment>
<reference evidence="12 17" key="3">
    <citation type="journal article" date="2020" name="Front. Microbiol.">
        <title>Genomic Analysis and Antimicrobial Resistance of Aliarcobacter cryaerophilus Strains From German Water Poultry.</title>
        <authorList>
            <person name="Muller E."/>
            <person name="Hotzel H."/>
            <person name="Ahlers C."/>
            <person name="Hanel I."/>
            <person name="Tomaso H."/>
            <person name="Abdel-Glil M.Y."/>
        </authorList>
    </citation>
    <scope>NUCLEOTIDE SEQUENCE [LARGE SCALE GENOMIC DNA]</scope>
    <source>
        <strain evidence="12 17">16CS1285-4</strain>
    </source>
</reference>
<feature type="binding site" evidence="8">
    <location>
        <position position="129"/>
    </location>
    <ligand>
        <name>Zn(2+)</name>
        <dbReference type="ChEBI" id="CHEBI:29105"/>
    </ligand>
</feature>
<dbReference type="InterPro" id="IPR043135">
    <property type="entry name" value="Fur_C"/>
</dbReference>
<dbReference type="SUPFAM" id="SSF46785">
    <property type="entry name" value="Winged helix' DNA-binding domain"/>
    <property type="match status" value="1"/>
</dbReference>
<comment type="function">
    <text evidence="1">Acts as a global negative controlling element, employing Fe(2+) as a cofactor to bind the operator of the repressed genes.</text>
</comment>
<evidence type="ECO:0000256" key="6">
    <source>
        <dbReference type="ARBA" id="ARBA00023125"/>
    </source>
</evidence>
<dbReference type="Proteomes" id="UP000239065">
    <property type="component" value="Unassembled WGS sequence"/>
</dbReference>
<dbReference type="GO" id="GO:0000976">
    <property type="term" value="F:transcription cis-regulatory region binding"/>
    <property type="evidence" value="ECO:0007669"/>
    <property type="project" value="TreeGrafter"/>
</dbReference>
<evidence type="ECO:0000256" key="5">
    <source>
        <dbReference type="ARBA" id="ARBA00023015"/>
    </source>
</evidence>
<dbReference type="Proteomes" id="UP001164100">
    <property type="component" value="Chromosome"/>
</dbReference>
<dbReference type="InterPro" id="IPR036390">
    <property type="entry name" value="WH_DNA-bd_sf"/>
</dbReference>
<evidence type="ECO:0000313" key="11">
    <source>
        <dbReference type="EMBL" id="PRM93807.1"/>
    </source>
</evidence>
<dbReference type="Proteomes" id="UP000238281">
    <property type="component" value="Unassembled WGS sequence"/>
</dbReference>
<dbReference type="InterPro" id="IPR036388">
    <property type="entry name" value="WH-like_DNA-bd_sf"/>
</dbReference>
<reference evidence="15 16" key="2">
    <citation type="submission" date="2017-09" db="EMBL/GenBank/DDBJ databases">
        <title>Reassesment of A. cryaerophilus.</title>
        <authorList>
            <person name="Perez-Cataluna A."/>
            <person name="Collado L."/>
            <person name="Salgado O."/>
            <person name="Lefinanco V."/>
            <person name="Figueras M.J."/>
        </authorList>
    </citation>
    <scope>NUCLEOTIDE SEQUENCE [LARGE SCALE GENOMIC DNA]</scope>
    <source>
        <strain evidence="11 15">LMG 10210</strain>
        <strain evidence="10 16">LMG 9861</strain>
    </source>
</reference>
<dbReference type="CDD" id="cd07153">
    <property type="entry name" value="Fur_like"/>
    <property type="match status" value="1"/>
</dbReference>
<dbReference type="GO" id="GO:0008270">
    <property type="term" value="F:zinc ion binding"/>
    <property type="evidence" value="ECO:0007669"/>
    <property type="project" value="TreeGrafter"/>
</dbReference>
<keyword evidence="4 8" id="KW-0862">Zinc</keyword>
<evidence type="ECO:0000256" key="3">
    <source>
        <dbReference type="ARBA" id="ARBA00022491"/>
    </source>
</evidence>
<dbReference type="Gene3D" id="1.10.10.10">
    <property type="entry name" value="Winged helix-like DNA-binding domain superfamily/Winged helix DNA-binding domain"/>
    <property type="match status" value="1"/>
</dbReference>
<keyword evidence="8" id="KW-0479">Metal-binding</keyword>
<dbReference type="Proteomes" id="UP000192599">
    <property type="component" value="Unassembled WGS sequence"/>
</dbReference>
<dbReference type="EMBL" id="NXGJ01000003">
    <property type="protein sequence ID" value="PRM88359.1"/>
    <property type="molecule type" value="Genomic_DNA"/>
</dbReference>
<keyword evidence="6" id="KW-0238">DNA-binding</keyword>
<dbReference type="RefSeq" id="WP_066168935.1">
    <property type="nucleotide sequence ID" value="NZ_CP026656.1"/>
</dbReference>
<evidence type="ECO:0000256" key="4">
    <source>
        <dbReference type="ARBA" id="ARBA00022833"/>
    </source>
</evidence>
<evidence type="ECO:0000313" key="13">
    <source>
        <dbReference type="EMBL" id="UYF42361.1"/>
    </source>
</evidence>
<feature type="binding site" evidence="8">
    <location>
        <position position="93"/>
    </location>
    <ligand>
        <name>Zn(2+)</name>
        <dbReference type="ChEBI" id="CHEBI:29105"/>
    </ligand>
</feature>
<evidence type="ECO:0000313" key="16">
    <source>
        <dbReference type="Proteomes" id="UP000239065"/>
    </source>
</evidence>
<reference evidence="9 14" key="1">
    <citation type="submission" date="2017-04" db="EMBL/GenBank/DDBJ databases">
        <title>Accumulation and expression of multiple antibiotic resistance genes in Arcobacter cryaerophilus that thrives in sewage.</title>
        <authorList>
            <person name="Millar J.A."/>
            <person name="Raghavan R."/>
        </authorList>
    </citation>
    <scope>NUCLEOTIDE SEQUENCE [LARGE SCALE GENOMIC DNA]</scope>
    <source>
        <strain evidence="9 14">AZT-1</strain>
    </source>
</reference>
<name>A0A1V9VAB7_9BACT</name>
<dbReference type="AlphaFoldDB" id="A0A1V9VAB7"/>
<dbReference type="GO" id="GO:0045892">
    <property type="term" value="P:negative regulation of DNA-templated transcription"/>
    <property type="evidence" value="ECO:0007669"/>
    <property type="project" value="TreeGrafter"/>
</dbReference>
<keyword evidence="5" id="KW-0805">Transcription regulation</keyword>
<evidence type="ECO:0000313" key="14">
    <source>
        <dbReference type="Proteomes" id="UP000192599"/>
    </source>
</evidence>
<evidence type="ECO:0000313" key="15">
    <source>
        <dbReference type="Proteomes" id="UP000238281"/>
    </source>
</evidence>
<evidence type="ECO:0000256" key="1">
    <source>
        <dbReference type="ARBA" id="ARBA00002997"/>
    </source>
</evidence>
<sequence>MLNISGLLKDYDLKVTPQRVAIVEELYTNGHMNIDEIYKKLIQRFPSVSLATIYKNINSMVERVFLSEVKIPNEKSVYELIKTEHAHLVCKDCGFIEDIMLDSSDIVEQVSKLTPFKVDSTNIVLSGVCSKCTNC</sequence>
<evidence type="ECO:0000256" key="7">
    <source>
        <dbReference type="ARBA" id="ARBA00023163"/>
    </source>
</evidence>
<evidence type="ECO:0000313" key="10">
    <source>
        <dbReference type="EMBL" id="PRM88359.1"/>
    </source>
</evidence>